<gene>
    <name evidence="2" type="ORF">CQA76_01105</name>
</gene>
<protein>
    <submittedName>
        <fullName evidence="2">Uncharacterized protein</fullName>
    </submittedName>
</protein>
<keyword evidence="1" id="KW-1133">Transmembrane helix</keyword>
<accession>A0A4U7BU85</accession>
<keyword evidence="1" id="KW-0472">Membrane</keyword>
<evidence type="ECO:0000256" key="1">
    <source>
        <dbReference type="SAM" id="Phobius"/>
    </source>
</evidence>
<name>A0A4U7BU85_9BACT</name>
<keyword evidence="3" id="KW-1185">Reference proteome</keyword>
<organism evidence="2 3">
    <name type="scientific">Campylobacter aviculae</name>
    <dbReference type="NCBI Taxonomy" id="2510190"/>
    <lineage>
        <taxon>Bacteria</taxon>
        <taxon>Pseudomonadati</taxon>
        <taxon>Campylobacterota</taxon>
        <taxon>Epsilonproteobacteria</taxon>
        <taxon>Campylobacterales</taxon>
        <taxon>Campylobacteraceae</taxon>
        <taxon>Campylobacter</taxon>
    </lineage>
</organism>
<sequence>MLLSVIILIVFYKFSKNILYEIARVTHQKYFIKAFKLFFIGLLIFIVGMGLFLGNLEMKVINLGFVPIGGNIDLKVFLS</sequence>
<keyword evidence="1" id="KW-0812">Transmembrane</keyword>
<feature type="transmembrane region" description="Helical" evidence="1">
    <location>
        <begin position="31"/>
        <end position="53"/>
    </location>
</feature>
<proteinExistence type="predicted"/>
<evidence type="ECO:0000313" key="3">
    <source>
        <dbReference type="Proteomes" id="UP000310353"/>
    </source>
</evidence>
<evidence type="ECO:0000313" key="2">
    <source>
        <dbReference type="EMBL" id="TKX32916.1"/>
    </source>
</evidence>
<dbReference type="EMBL" id="NXMA01000002">
    <property type="protein sequence ID" value="TKX32916.1"/>
    <property type="molecule type" value="Genomic_DNA"/>
</dbReference>
<reference evidence="2 3" key="1">
    <citation type="submission" date="2018-05" db="EMBL/GenBank/DDBJ databases">
        <title>Novel Campyloabacter and Helicobacter Species and Strains.</title>
        <authorList>
            <person name="Mannion A.J."/>
            <person name="Shen Z."/>
            <person name="Fox J.G."/>
        </authorList>
    </citation>
    <scope>NUCLEOTIDE SEQUENCE [LARGE SCALE GENOMIC DNA]</scope>
    <source>
        <strain evidence="3">MIT17-670</strain>
    </source>
</reference>
<dbReference type="AlphaFoldDB" id="A0A4U7BU85"/>
<comment type="caution">
    <text evidence="2">The sequence shown here is derived from an EMBL/GenBank/DDBJ whole genome shotgun (WGS) entry which is preliminary data.</text>
</comment>
<dbReference type="Proteomes" id="UP000310353">
    <property type="component" value="Unassembled WGS sequence"/>
</dbReference>